<evidence type="ECO:0000256" key="2">
    <source>
        <dbReference type="ARBA" id="ARBA00023315"/>
    </source>
</evidence>
<proteinExistence type="predicted"/>
<dbReference type="InterPro" id="IPR016181">
    <property type="entry name" value="Acyl_CoA_acyltransferase"/>
</dbReference>
<dbReference type="InterPro" id="IPR000182">
    <property type="entry name" value="GNAT_dom"/>
</dbReference>
<dbReference type="SUPFAM" id="SSF55729">
    <property type="entry name" value="Acyl-CoA N-acyltransferases (Nat)"/>
    <property type="match status" value="2"/>
</dbReference>
<dbReference type="AlphaFoldDB" id="A0A2T4Z7J6"/>
<evidence type="ECO:0000256" key="1">
    <source>
        <dbReference type="ARBA" id="ARBA00022679"/>
    </source>
</evidence>
<dbReference type="GO" id="GO:0005840">
    <property type="term" value="C:ribosome"/>
    <property type="evidence" value="ECO:0007669"/>
    <property type="project" value="UniProtKB-KW"/>
</dbReference>
<dbReference type="Pfam" id="PF00583">
    <property type="entry name" value="Acetyltransf_1"/>
    <property type="match status" value="2"/>
</dbReference>
<sequence length="287" mass="33248">MSHQLFNLSQLTEEQYTAIQQLHQECSRFEQINIKINWDMIKRRSGVDTNDFLCYVDKKLVGYLALYVFNSSEAEVSAIVHPDYRRQGILKKLLTRAGLELRKRGIPQFLFIVDHQSHSGQQVAKCMKTEFAHAEFQMKMSANHWKLPNMKQIQLEEACLRDTAELAQLDAKCFHMDLARCMEMVKGDFTKPNRVHLVLKRDGKIISKINIRLSQQNGYIYGFCVDPEFQGQGLGTAILSAALQRFQDQVETFSLEVVAENRHALRLYERCGFRFLSQDDYFALPVS</sequence>
<keyword evidence="4" id="KW-0689">Ribosomal protein</keyword>
<evidence type="ECO:0000313" key="4">
    <source>
        <dbReference type="EMBL" id="PTM57860.1"/>
    </source>
</evidence>
<dbReference type="Proteomes" id="UP000241639">
    <property type="component" value="Unassembled WGS sequence"/>
</dbReference>
<dbReference type="Gene3D" id="3.40.630.30">
    <property type="match status" value="1"/>
</dbReference>
<evidence type="ECO:0000313" key="5">
    <source>
        <dbReference type="Proteomes" id="UP000241639"/>
    </source>
</evidence>
<comment type="caution">
    <text evidence="4">The sequence shown here is derived from an EMBL/GenBank/DDBJ whole genome shotgun (WGS) entry which is preliminary data.</text>
</comment>
<feature type="domain" description="N-acetyltransferase" evidence="3">
    <location>
        <begin position="6"/>
        <end position="143"/>
    </location>
</feature>
<accession>A0A2T4Z7J6</accession>
<feature type="domain" description="N-acetyltransferase" evidence="3">
    <location>
        <begin position="153"/>
        <end position="287"/>
    </location>
</feature>
<organism evidence="4 5">
    <name type="scientific">Desmospora activa DSM 45169</name>
    <dbReference type="NCBI Taxonomy" id="1121389"/>
    <lineage>
        <taxon>Bacteria</taxon>
        <taxon>Bacillati</taxon>
        <taxon>Bacillota</taxon>
        <taxon>Bacilli</taxon>
        <taxon>Bacillales</taxon>
        <taxon>Thermoactinomycetaceae</taxon>
        <taxon>Desmospora</taxon>
    </lineage>
</organism>
<dbReference type="GO" id="GO:0016747">
    <property type="term" value="F:acyltransferase activity, transferring groups other than amino-acyl groups"/>
    <property type="evidence" value="ECO:0007669"/>
    <property type="project" value="InterPro"/>
</dbReference>
<dbReference type="InterPro" id="IPR050680">
    <property type="entry name" value="YpeA/RimI_acetyltransf"/>
</dbReference>
<keyword evidence="4" id="KW-0687">Ribonucleoprotein</keyword>
<name>A0A2T4Z7J6_9BACL</name>
<evidence type="ECO:0000259" key="3">
    <source>
        <dbReference type="PROSITE" id="PS51186"/>
    </source>
</evidence>
<reference evidence="4 5" key="1">
    <citation type="submission" date="2018-04" db="EMBL/GenBank/DDBJ databases">
        <title>Genomic Encyclopedia of Archaeal and Bacterial Type Strains, Phase II (KMG-II): from individual species to whole genera.</title>
        <authorList>
            <person name="Goeker M."/>
        </authorList>
    </citation>
    <scope>NUCLEOTIDE SEQUENCE [LARGE SCALE GENOMIC DNA]</scope>
    <source>
        <strain evidence="4 5">DSM 45169</strain>
    </source>
</reference>
<dbReference type="OrthoDB" id="7163760at2"/>
<keyword evidence="2" id="KW-0012">Acyltransferase</keyword>
<dbReference type="RefSeq" id="WP_107724729.1">
    <property type="nucleotide sequence ID" value="NZ_PZZP01000001.1"/>
</dbReference>
<gene>
    <name evidence="4" type="ORF">C8J48_0425</name>
</gene>
<dbReference type="PROSITE" id="PS51186">
    <property type="entry name" value="GNAT"/>
    <property type="match status" value="2"/>
</dbReference>
<dbReference type="PANTHER" id="PTHR43420">
    <property type="entry name" value="ACETYLTRANSFERASE"/>
    <property type="match status" value="1"/>
</dbReference>
<keyword evidence="1" id="KW-0808">Transferase</keyword>
<dbReference type="CDD" id="cd04301">
    <property type="entry name" value="NAT_SF"/>
    <property type="match status" value="2"/>
</dbReference>
<dbReference type="EMBL" id="PZZP01000001">
    <property type="protein sequence ID" value="PTM57860.1"/>
    <property type="molecule type" value="Genomic_DNA"/>
</dbReference>
<protein>
    <submittedName>
        <fullName evidence="4">Ribosomal protein S18 acetylase RimI-like enzyme</fullName>
    </submittedName>
</protein>
<keyword evidence="5" id="KW-1185">Reference proteome</keyword>